<sequence>MKPIIMPRSSKYGNNYWNSLGPKVDRDVTLYSDLEFDNFVRVETSWEVETYCEQYPEIPYLLDGELHTTIFDMLIKYRDGRVVYREVKYESELLSDDPRNYRTVRQIEAQRQYCLENGIIYEIMTDRSLRSSYKGLENRLKILSFVKNNPVPSVASHLIKFVRHDKLSLQALSEITSTPYPIILEACFWLFYRGEVLLNIDESILCKETEVWLRE</sequence>
<dbReference type="SUPFAM" id="SSF52980">
    <property type="entry name" value="Restriction endonuclease-like"/>
    <property type="match status" value="1"/>
</dbReference>
<organism evidence="2 3">
    <name type="scientific">Paenibacillus taihuensis</name>
    <dbReference type="NCBI Taxonomy" id="1156355"/>
    <lineage>
        <taxon>Bacteria</taxon>
        <taxon>Bacillati</taxon>
        <taxon>Bacillota</taxon>
        <taxon>Bacilli</taxon>
        <taxon>Bacillales</taxon>
        <taxon>Paenibacillaceae</taxon>
        <taxon>Paenibacillus</taxon>
    </lineage>
</organism>
<evidence type="ECO:0000313" key="2">
    <source>
        <dbReference type="EMBL" id="REE67014.1"/>
    </source>
</evidence>
<evidence type="ECO:0000259" key="1">
    <source>
        <dbReference type="Pfam" id="PF08722"/>
    </source>
</evidence>
<feature type="domain" description="TnsA endonuclease N-terminal" evidence="1">
    <location>
        <begin position="47"/>
        <end position="126"/>
    </location>
</feature>
<dbReference type="InterPro" id="IPR014833">
    <property type="entry name" value="TnsA_N"/>
</dbReference>
<dbReference type="RefSeq" id="WP_116192032.1">
    <property type="nucleotide sequence ID" value="NZ_QTTN01000045.1"/>
</dbReference>
<name>A0A3D9QU59_9BACL</name>
<keyword evidence="3" id="KW-1185">Reference proteome</keyword>
<dbReference type="Pfam" id="PF08722">
    <property type="entry name" value="Tn7_TnsA-like_N"/>
    <property type="match status" value="1"/>
</dbReference>
<dbReference type="GO" id="GO:0003676">
    <property type="term" value="F:nucleic acid binding"/>
    <property type="evidence" value="ECO:0007669"/>
    <property type="project" value="InterPro"/>
</dbReference>
<keyword evidence="2" id="KW-0378">Hydrolase</keyword>
<protein>
    <submittedName>
        <fullName evidence="2">TnsA endonuclease-like protein</fullName>
    </submittedName>
</protein>
<comment type="caution">
    <text evidence="2">The sequence shown here is derived from an EMBL/GenBank/DDBJ whole genome shotgun (WGS) entry which is preliminary data.</text>
</comment>
<dbReference type="Gene3D" id="3.40.1350.10">
    <property type="match status" value="1"/>
</dbReference>
<keyword evidence="2" id="KW-0540">Nuclease</keyword>
<accession>A0A3D9QU59</accession>
<dbReference type="AlphaFoldDB" id="A0A3D9QU59"/>
<dbReference type="OrthoDB" id="1778922at2"/>
<dbReference type="Proteomes" id="UP000256304">
    <property type="component" value="Unassembled WGS sequence"/>
</dbReference>
<dbReference type="InterPro" id="IPR011856">
    <property type="entry name" value="tRNA_endonuc-like_dom_sf"/>
</dbReference>
<dbReference type="EMBL" id="QTTN01000045">
    <property type="protein sequence ID" value="REE67014.1"/>
    <property type="molecule type" value="Genomic_DNA"/>
</dbReference>
<keyword evidence="2" id="KW-0255">Endonuclease</keyword>
<dbReference type="GO" id="GO:0004519">
    <property type="term" value="F:endonuclease activity"/>
    <property type="evidence" value="ECO:0007669"/>
    <property type="project" value="UniProtKB-KW"/>
</dbReference>
<dbReference type="InterPro" id="IPR011335">
    <property type="entry name" value="Restrct_endonuc-II-like"/>
</dbReference>
<reference evidence="2 3" key="1">
    <citation type="submission" date="2018-08" db="EMBL/GenBank/DDBJ databases">
        <title>Genomic Encyclopedia of Type Strains, Phase III (KMG-III): the genomes of soil and plant-associated and newly described type strains.</title>
        <authorList>
            <person name="Whitman W."/>
        </authorList>
    </citation>
    <scope>NUCLEOTIDE SEQUENCE [LARGE SCALE GENOMIC DNA]</scope>
    <source>
        <strain evidence="2 3">CGMCC 1.10966</strain>
    </source>
</reference>
<gene>
    <name evidence="2" type="ORF">A8990_14523</name>
</gene>
<proteinExistence type="predicted"/>
<evidence type="ECO:0000313" key="3">
    <source>
        <dbReference type="Proteomes" id="UP000256304"/>
    </source>
</evidence>